<evidence type="ECO:0000313" key="3">
    <source>
        <dbReference type="Proteomes" id="UP001146793"/>
    </source>
</evidence>
<sequence>MNKKATPRSGIKINKKNQTKQETKAKKTNSPRGRFHPKEKETNKPDLTLTKKTPTKRKKRKPKKADNKTERFANDPNSNQENELQTTTSYEASVDYSSQLETSHEISLMELETEKRILEKKVKTLQNQVNELSRSKTGELLQIIEKLKQEIIKRQNKLIQKRNALKGAKTKVKMLKGQLKLQQEEFSVMADFLRQKNEESEIQIGKLQNEITQNERSNLNDKNLDSYNKTPNSTFQRKTDIEKLKGRGKRKVGGRGRGQNKTMSNLKNLDHLKKKNVSAKSKMKNYRKNRNTISLSQKQFFKKAFSEDPRNKRNSLNKHSLKKSKMNNLNNNTNTINNNNNNNNNNKNNSNSINDPQIIDLEKQLKEKNLKIAELSKKLKHQSIQNNSIKGEEVKTLKSQLEKSNQKNQDNEQNLRKLISMNKQLNQIIIENKEQNKLETKQLVEKFGKKLKILLKQLNSLQVQNKNLLNEKNELINKNNSLQELLDDLD</sequence>
<evidence type="ECO:0000256" key="1">
    <source>
        <dbReference type="SAM" id="MobiDB-lite"/>
    </source>
</evidence>
<evidence type="ECO:0008006" key="4">
    <source>
        <dbReference type="Google" id="ProtNLM"/>
    </source>
</evidence>
<dbReference type="EMBL" id="JANTQA010000026">
    <property type="protein sequence ID" value="KAJ3442291.1"/>
    <property type="molecule type" value="Genomic_DNA"/>
</dbReference>
<feature type="compositionally biased region" description="Polar residues" evidence="1">
    <location>
        <begin position="75"/>
        <end position="88"/>
    </location>
</feature>
<organism evidence="2 3">
    <name type="scientific">Anaeramoeba flamelloides</name>
    <dbReference type="NCBI Taxonomy" id="1746091"/>
    <lineage>
        <taxon>Eukaryota</taxon>
        <taxon>Metamonada</taxon>
        <taxon>Anaeramoebidae</taxon>
        <taxon>Anaeramoeba</taxon>
    </lineage>
</organism>
<feature type="compositionally biased region" description="Basic residues" evidence="1">
    <location>
        <begin position="26"/>
        <end position="35"/>
    </location>
</feature>
<feature type="compositionally biased region" description="Basic residues" evidence="1">
    <location>
        <begin position="53"/>
        <end position="63"/>
    </location>
</feature>
<feature type="compositionally biased region" description="Basic residues" evidence="1">
    <location>
        <begin position="312"/>
        <end position="325"/>
    </location>
</feature>
<feature type="region of interest" description="Disordered" evidence="1">
    <location>
        <begin position="1"/>
        <end position="88"/>
    </location>
</feature>
<dbReference type="Proteomes" id="UP001146793">
    <property type="component" value="Unassembled WGS sequence"/>
</dbReference>
<comment type="caution">
    <text evidence="2">The sequence shown here is derived from an EMBL/GenBank/DDBJ whole genome shotgun (WGS) entry which is preliminary data.</text>
</comment>
<feature type="compositionally biased region" description="Polar residues" evidence="1">
    <location>
        <begin position="225"/>
        <end position="236"/>
    </location>
</feature>
<feature type="region of interest" description="Disordered" evidence="1">
    <location>
        <begin position="213"/>
        <end position="263"/>
    </location>
</feature>
<evidence type="ECO:0000313" key="2">
    <source>
        <dbReference type="EMBL" id="KAJ3442291.1"/>
    </source>
</evidence>
<feature type="compositionally biased region" description="Basic and acidic residues" evidence="1">
    <location>
        <begin position="64"/>
        <end position="73"/>
    </location>
</feature>
<gene>
    <name evidence="2" type="ORF">M0812_12025</name>
</gene>
<dbReference type="AlphaFoldDB" id="A0AAV7ZJU1"/>
<feature type="compositionally biased region" description="Low complexity" evidence="1">
    <location>
        <begin position="326"/>
        <end position="354"/>
    </location>
</feature>
<reference evidence="2" key="1">
    <citation type="submission" date="2022-08" db="EMBL/GenBank/DDBJ databases">
        <title>Novel sulphate-reducing endosymbionts in the free-living metamonad Anaeramoeba.</title>
        <authorList>
            <person name="Jerlstrom-Hultqvist J."/>
            <person name="Cepicka I."/>
            <person name="Gallot-Lavallee L."/>
            <person name="Salas-Leiva D."/>
            <person name="Curtis B.A."/>
            <person name="Zahonova K."/>
            <person name="Pipaliya S."/>
            <person name="Dacks J."/>
            <person name="Roger A.J."/>
        </authorList>
    </citation>
    <scope>NUCLEOTIDE SEQUENCE</scope>
    <source>
        <strain evidence="2">Busselton2</strain>
    </source>
</reference>
<proteinExistence type="predicted"/>
<feature type="region of interest" description="Disordered" evidence="1">
    <location>
        <begin position="304"/>
        <end position="354"/>
    </location>
</feature>
<protein>
    <recommendedName>
        <fullName evidence="4">Lebercilin domain-containing protein</fullName>
    </recommendedName>
</protein>
<accession>A0AAV7ZJU1</accession>
<name>A0AAV7ZJU1_9EUKA</name>